<keyword evidence="5" id="KW-0862">Zinc</keyword>
<dbReference type="GO" id="GO:0008237">
    <property type="term" value="F:metallopeptidase activity"/>
    <property type="evidence" value="ECO:0007669"/>
    <property type="project" value="UniProtKB-KW"/>
</dbReference>
<dbReference type="SUPFAM" id="SSF55166">
    <property type="entry name" value="Hedgehog/DD-peptidase"/>
    <property type="match status" value="1"/>
</dbReference>
<dbReference type="EC" id="3.4.13.22" evidence="10"/>
<keyword evidence="2" id="KW-0645">Protease</keyword>
<dbReference type="EMBL" id="FTNL01000018">
    <property type="protein sequence ID" value="SIR64777.1"/>
    <property type="molecule type" value="Genomic_DNA"/>
</dbReference>
<evidence type="ECO:0000313" key="9">
    <source>
        <dbReference type="EMBL" id="SIR64777.1"/>
    </source>
</evidence>
<dbReference type="GO" id="GO:0046872">
    <property type="term" value="F:metal ion binding"/>
    <property type="evidence" value="ECO:0007669"/>
    <property type="project" value="UniProtKB-KW"/>
</dbReference>
<evidence type="ECO:0000256" key="5">
    <source>
        <dbReference type="ARBA" id="ARBA00022833"/>
    </source>
</evidence>
<organism evidence="10 12">
    <name type="scientific">Fluoribacter gormanii</name>
    <dbReference type="NCBI Taxonomy" id="464"/>
    <lineage>
        <taxon>Bacteria</taxon>
        <taxon>Pseudomonadati</taxon>
        <taxon>Pseudomonadota</taxon>
        <taxon>Gammaproteobacteria</taxon>
        <taxon>Legionellales</taxon>
        <taxon>Legionellaceae</taxon>
        <taxon>Fluoribacter</taxon>
    </lineage>
</organism>
<dbReference type="Gene3D" id="3.30.1380.10">
    <property type="match status" value="1"/>
</dbReference>
<evidence type="ECO:0000313" key="11">
    <source>
        <dbReference type="Proteomes" id="UP000186808"/>
    </source>
</evidence>
<dbReference type="Proteomes" id="UP000186808">
    <property type="component" value="Unassembled WGS sequence"/>
</dbReference>
<dbReference type="OrthoDB" id="9801430at2"/>
<dbReference type="GO" id="GO:0071555">
    <property type="term" value="P:cell wall organization"/>
    <property type="evidence" value="ECO:0007669"/>
    <property type="project" value="UniProtKB-KW"/>
</dbReference>
<dbReference type="PANTHER" id="PTHR43126">
    <property type="entry name" value="D-ALANYL-D-ALANINE DIPEPTIDASE"/>
    <property type="match status" value="1"/>
</dbReference>
<evidence type="ECO:0000313" key="10">
    <source>
        <dbReference type="EMBL" id="STO23478.1"/>
    </source>
</evidence>
<evidence type="ECO:0000256" key="1">
    <source>
        <dbReference type="ARBA" id="ARBA00001362"/>
    </source>
</evidence>
<keyword evidence="6 10" id="KW-0224">Dipeptidase</keyword>
<keyword evidence="4 10" id="KW-0378">Hydrolase</keyword>
<gene>
    <name evidence="10" type="primary">ddpX_1</name>
    <name evidence="10" type="ORF">NCTC11401_00276</name>
    <name evidence="9" type="ORF">SAMN05421777_1187</name>
</gene>
<reference evidence="9 11" key="1">
    <citation type="submission" date="2017-01" db="EMBL/GenBank/DDBJ databases">
        <authorList>
            <person name="Varghese N."/>
            <person name="Submissions S."/>
        </authorList>
    </citation>
    <scope>NUCLEOTIDE SEQUENCE [LARGE SCALE GENOMIC DNA]</scope>
    <source>
        <strain evidence="9 11">ATCC 33342</strain>
    </source>
</reference>
<comment type="catalytic activity">
    <reaction evidence="1">
        <text>D-alanyl-D-alanine + H2O = 2 D-alanine</text>
        <dbReference type="Rhea" id="RHEA:20661"/>
        <dbReference type="ChEBI" id="CHEBI:15377"/>
        <dbReference type="ChEBI" id="CHEBI:57416"/>
        <dbReference type="ChEBI" id="CHEBI:57822"/>
        <dbReference type="EC" id="3.4.13.22"/>
    </reaction>
</comment>
<evidence type="ECO:0000256" key="6">
    <source>
        <dbReference type="ARBA" id="ARBA00022997"/>
    </source>
</evidence>
<dbReference type="InterPro" id="IPR000755">
    <property type="entry name" value="A_A_dipeptidase"/>
</dbReference>
<dbReference type="GO" id="GO:0160237">
    <property type="term" value="F:D-Ala-D-Ala dipeptidase activity"/>
    <property type="evidence" value="ECO:0007669"/>
    <property type="project" value="UniProtKB-EC"/>
</dbReference>
<evidence type="ECO:0000256" key="4">
    <source>
        <dbReference type="ARBA" id="ARBA00022801"/>
    </source>
</evidence>
<dbReference type="GO" id="GO:0006508">
    <property type="term" value="P:proteolysis"/>
    <property type="evidence" value="ECO:0007669"/>
    <property type="project" value="UniProtKB-KW"/>
</dbReference>
<dbReference type="STRING" id="464.Lgor_2328"/>
<evidence type="ECO:0000256" key="7">
    <source>
        <dbReference type="ARBA" id="ARBA00023049"/>
    </source>
</evidence>
<keyword evidence="11" id="KW-1185">Reference proteome</keyword>
<dbReference type="InterPro" id="IPR009045">
    <property type="entry name" value="Zn_M74/Hedgehog-like"/>
</dbReference>
<dbReference type="Proteomes" id="UP000254374">
    <property type="component" value="Unassembled WGS sequence"/>
</dbReference>
<dbReference type="EMBL" id="UGGV01000001">
    <property type="protein sequence ID" value="STO23478.1"/>
    <property type="molecule type" value="Genomic_DNA"/>
</dbReference>
<keyword evidence="3" id="KW-0479">Metal-binding</keyword>
<dbReference type="Pfam" id="PF01427">
    <property type="entry name" value="Peptidase_M15"/>
    <property type="match status" value="1"/>
</dbReference>
<reference evidence="10 12" key="2">
    <citation type="submission" date="2018-06" db="EMBL/GenBank/DDBJ databases">
        <authorList>
            <consortium name="Pathogen Informatics"/>
            <person name="Doyle S."/>
        </authorList>
    </citation>
    <scope>NUCLEOTIDE SEQUENCE [LARGE SCALE GENOMIC DNA]</scope>
    <source>
        <strain evidence="10 12">NCTC11401</strain>
    </source>
</reference>
<evidence type="ECO:0000256" key="3">
    <source>
        <dbReference type="ARBA" id="ARBA00022723"/>
    </source>
</evidence>
<dbReference type="CDD" id="cd14843">
    <property type="entry name" value="D-Ala-D-Ala_dipeptidase_like"/>
    <property type="match status" value="1"/>
</dbReference>
<keyword evidence="8" id="KW-0961">Cell wall biogenesis/degradation</keyword>
<keyword evidence="7" id="KW-0482">Metalloprotease</keyword>
<sequence>MSDNTIQDSILLIADPKIVAIPVIENHDPIIDLVNHPEIIYGPSPEIPNNTDYTKMRKTVYEKLNQAQSLLPKGLRFCLYESYRSLALQKFLFDTRYGKVKNKHPEWSSEQIFTETTRLVSPVINLDGSPNIPPHSTGAAIDVYLINDQGEAIEMGIHPKDWMEDLDGSLSLTASEIITDEAKQNRKIMCHVLETVGFVNYRNEYWHWSYGDRYWAYYKQQPYACYDNYK</sequence>
<accession>A0A377GFE2</accession>
<protein>
    <submittedName>
        <fullName evidence="10">D-alanyl-D-alanine dipeptidase</fullName>
        <ecNumber evidence="10">3.4.13.22</ecNumber>
    </submittedName>
</protein>
<dbReference type="RefSeq" id="WP_058468792.1">
    <property type="nucleotide sequence ID" value="NZ_CAAAIX010000017.1"/>
</dbReference>
<dbReference type="PANTHER" id="PTHR43126:SF2">
    <property type="entry name" value="D-ALANYL-D-ALANINE DIPEPTIDASE"/>
    <property type="match status" value="1"/>
</dbReference>
<name>A0A377GFE2_9GAMM</name>
<proteinExistence type="predicted"/>
<dbReference type="AlphaFoldDB" id="A0A377GFE2"/>
<evidence type="ECO:0000256" key="8">
    <source>
        <dbReference type="ARBA" id="ARBA00023316"/>
    </source>
</evidence>
<evidence type="ECO:0000313" key="12">
    <source>
        <dbReference type="Proteomes" id="UP000254374"/>
    </source>
</evidence>
<evidence type="ECO:0000256" key="2">
    <source>
        <dbReference type="ARBA" id="ARBA00022670"/>
    </source>
</evidence>